<reference evidence="3 4" key="1">
    <citation type="submission" date="2020-06" db="EMBL/GenBank/DDBJ databases">
        <title>NJ-3-1, isolated from saline soil.</title>
        <authorList>
            <person name="Cui H.L."/>
            <person name="Shi X."/>
        </authorList>
    </citation>
    <scope>NUCLEOTIDE SEQUENCE [LARGE SCALE GENOMIC DNA]</scope>
    <source>
        <strain evidence="3 4">NJ-3-1</strain>
    </source>
</reference>
<proteinExistence type="predicted"/>
<dbReference type="SUPFAM" id="SSF52172">
    <property type="entry name" value="CheY-like"/>
    <property type="match status" value="1"/>
</dbReference>
<dbReference type="AlphaFoldDB" id="A0A7D5QH03"/>
<dbReference type="InterPro" id="IPR001789">
    <property type="entry name" value="Sig_transdc_resp-reg_receiver"/>
</dbReference>
<evidence type="ECO:0000313" key="3">
    <source>
        <dbReference type="EMBL" id="QLG61884.1"/>
    </source>
</evidence>
<dbReference type="PROSITE" id="PS50110">
    <property type="entry name" value="RESPONSE_REGULATORY"/>
    <property type="match status" value="1"/>
</dbReference>
<gene>
    <name evidence="3" type="ORF">HUG12_09180</name>
</gene>
<dbReference type="InterPro" id="IPR011006">
    <property type="entry name" value="CheY-like_superfamily"/>
</dbReference>
<evidence type="ECO:0000256" key="1">
    <source>
        <dbReference type="PROSITE-ProRule" id="PRU00169"/>
    </source>
</evidence>
<dbReference type="Gene3D" id="3.40.50.2300">
    <property type="match status" value="1"/>
</dbReference>
<evidence type="ECO:0000313" key="4">
    <source>
        <dbReference type="Proteomes" id="UP000509626"/>
    </source>
</evidence>
<dbReference type="SMART" id="SM00448">
    <property type="entry name" value="REC"/>
    <property type="match status" value="1"/>
</dbReference>
<dbReference type="EMBL" id="CP058579">
    <property type="protein sequence ID" value="QLG61884.1"/>
    <property type="molecule type" value="Genomic_DNA"/>
</dbReference>
<feature type="domain" description="Response regulatory" evidence="2">
    <location>
        <begin position="15"/>
        <end position="140"/>
    </location>
</feature>
<dbReference type="KEGG" id="halu:HUG12_09180"/>
<evidence type="ECO:0000259" key="2">
    <source>
        <dbReference type="PROSITE" id="PS50110"/>
    </source>
</evidence>
<sequence length="154" mass="17257">MSDRSHRESHDEPIDVLLVEDNPGDARLTREAFDSTETETTLHLVTNGDDGVDFLRQRGEYGSAPAPALVLLDLNLPDGDGCEMLETIRNDHHLQYLPVLVNTSSEDEGDVRRCYEASANAYLTKPADAQEYVTIARTVERFWFEKARLPPTPA</sequence>
<dbReference type="Proteomes" id="UP000509626">
    <property type="component" value="Chromosome"/>
</dbReference>
<dbReference type="InterPro" id="IPR052893">
    <property type="entry name" value="TCS_response_regulator"/>
</dbReference>
<dbReference type="CDD" id="cd17557">
    <property type="entry name" value="REC_Rcp-like"/>
    <property type="match status" value="1"/>
</dbReference>
<keyword evidence="4" id="KW-1185">Reference proteome</keyword>
<organism evidence="3 4">
    <name type="scientific">Halorarum salinum</name>
    <dbReference type="NCBI Taxonomy" id="2743089"/>
    <lineage>
        <taxon>Archaea</taxon>
        <taxon>Methanobacteriati</taxon>
        <taxon>Methanobacteriota</taxon>
        <taxon>Stenosarchaea group</taxon>
        <taxon>Halobacteria</taxon>
        <taxon>Halobacteriales</taxon>
        <taxon>Haloferacaceae</taxon>
        <taxon>Halorarum</taxon>
    </lineage>
</organism>
<dbReference type="RefSeq" id="WP_179268469.1">
    <property type="nucleotide sequence ID" value="NZ_CP058579.1"/>
</dbReference>
<dbReference type="GO" id="GO:0000160">
    <property type="term" value="P:phosphorelay signal transduction system"/>
    <property type="evidence" value="ECO:0007669"/>
    <property type="project" value="InterPro"/>
</dbReference>
<accession>A0A7D5QH03</accession>
<feature type="modified residue" description="4-aspartylphosphate" evidence="1">
    <location>
        <position position="73"/>
    </location>
</feature>
<dbReference type="Pfam" id="PF00072">
    <property type="entry name" value="Response_reg"/>
    <property type="match status" value="1"/>
</dbReference>
<name>A0A7D5QH03_9EURY</name>
<keyword evidence="1" id="KW-0597">Phosphoprotein</keyword>
<dbReference type="OrthoDB" id="9652at2157"/>
<dbReference type="GeneID" id="56037629"/>
<protein>
    <submittedName>
        <fullName evidence="3">Response regulator</fullName>
    </submittedName>
</protein>
<dbReference type="PANTHER" id="PTHR44520:SF2">
    <property type="entry name" value="RESPONSE REGULATOR RCP1"/>
    <property type="match status" value="1"/>
</dbReference>
<dbReference type="PANTHER" id="PTHR44520">
    <property type="entry name" value="RESPONSE REGULATOR RCP1-RELATED"/>
    <property type="match status" value="1"/>
</dbReference>